<dbReference type="PANTHER" id="PTHR43792:SF8">
    <property type="entry name" value="[RIBOSOMAL PROTEIN US5]-ALANINE N-ACETYLTRANSFERASE"/>
    <property type="match status" value="1"/>
</dbReference>
<keyword evidence="6" id="KW-1185">Reference proteome</keyword>
<gene>
    <name evidence="5" type="ORF">EV209_0005</name>
</gene>
<dbReference type="SUPFAM" id="SSF55729">
    <property type="entry name" value="Acyl-CoA N-acyltransferases (Nat)"/>
    <property type="match status" value="1"/>
</dbReference>
<dbReference type="Pfam" id="PF13302">
    <property type="entry name" value="Acetyltransf_3"/>
    <property type="match status" value="1"/>
</dbReference>
<feature type="domain" description="N-acetyltransferase" evidence="4">
    <location>
        <begin position="9"/>
        <end position="172"/>
    </location>
</feature>
<dbReference type="RefSeq" id="WP_130431831.1">
    <property type="nucleotide sequence ID" value="NZ_SGXF01000001.1"/>
</dbReference>
<dbReference type="AlphaFoldDB" id="A0A4Q7PPE4"/>
<evidence type="ECO:0000259" key="4">
    <source>
        <dbReference type="PROSITE" id="PS51186"/>
    </source>
</evidence>
<keyword evidence="1 5" id="KW-0808">Transferase</keyword>
<organism evidence="5 6">
    <name type="scientific">Cuneatibacter caecimuris</name>
    <dbReference type="NCBI Taxonomy" id="1796618"/>
    <lineage>
        <taxon>Bacteria</taxon>
        <taxon>Bacillati</taxon>
        <taxon>Bacillota</taxon>
        <taxon>Clostridia</taxon>
        <taxon>Lachnospirales</taxon>
        <taxon>Lachnospiraceae</taxon>
        <taxon>Cuneatibacter</taxon>
    </lineage>
</organism>
<evidence type="ECO:0000256" key="2">
    <source>
        <dbReference type="ARBA" id="ARBA00023315"/>
    </source>
</evidence>
<protein>
    <submittedName>
        <fullName evidence="5">RimJ/RimL family protein N-acetyltransferase</fullName>
    </submittedName>
</protein>
<reference evidence="5 6" key="1">
    <citation type="submission" date="2019-02" db="EMBL/GenBank/DDBJ databases">
        <title>Genomic Encyclopedia of Type Strains, Phase IV (KMG-IV): sequencing the most valuable type-strain genomes for metagenomic binning, comparative biology and taxonomic classification.</title>
        <authorList>
            <person name="Goeker M."/>
        </authorList>
    </citation>
    <scope>NUCLEOTIDE SEQUENCE [LARGE SCALE GENOMIC DNA]</scope>
    <source>
        <strain evidence="5 6">DSM 29486</strain>
    </source>
</reference>
<dbReference type="PANTHER" id="PTHR43792">
    <property type="entry name" value="GNAT FAMILY, PUTATIVE (AFU_ORTHOLOGUE AFUA_3G00765)-RELATED-RELATED"/>
    <property type="match status" value="1"/>
</dbReference>
<dbReference type="Proteomes" id="UP000292927">
    <property type="component" value="Unassembled WGS sequence"/>
</dbReference>
<dbReference type="InterPro" id="IPR000182">
    <property type="entry name" value="GNAT_dom"/>
</dbReference>
<dbReference type="EMBL" id="SGXF01000001">
    <property type="protein sequence ID" value="RZT01908.1"/>
    <property type="molecule type" value="Genomic_DNA"/>
</dbReference>
<dbReference type="InterPro" id="IPR016181">
    <property type="entry name" value="Acyl_CoA_acyltransferase"/>
</dbReference>
<name>A0A4Q7PPE4_9FIRM</name>
<evidence type="ECO:0000256" key="1">
    <source>
        <dbReference type="ARBA" id="ARBA00022679"/>
    </source>
</evidence>
<evidence type="ECO:0000256" key="3">
    <source>
        <dbReference type="ARBA" id="ARBA00038502"/>
    </source>
</evidence>
<accession>A0A4Q7PPE4</accession>
<evidence type="ECO:0000313" key="5">
    <source>
        <dbReference type="EMBL" id="RZT01908.1"/>
    </source>
</evidence>
<keyword evidence="2" id="KW-0012">Acyltransferase</keyword>
<dbReference type="InterPro" id="IPR051531">
    <property type="entry name" value="N-acetyltransferase"/>
</dbReference>
<comment type="caution">
    <text evidence="5">The sequence shown here is derived from an EMBL/GenBank/DDBJ whole genome shotgun (WGS) entry which is preliminary data.</text>
</comment>
<dbReference type="OrthoDB" id="9785602at2"/>
<evidence type="ECO:0000313" key="6">
    <source>
        <dbReference type="Proteomes" id="UP000292927"/>
    </source>
</evidence>
<dbReference type="PROSITE" id="PS51186">
    <property type="entry name" value="GNAT"/>
    <property type="match status" value="1"/>
</dbReference>
<dbReference type="GO" id="GO:0005737">
    <property type="term" value="C:cytoplasm"/>
    <property type="evidence" value="ECO:0007669"/>
    <property type="project" value="TreeGrafter"/>
</dbReference>
<sequence>MKTLETERLVLREWSGDDAEGLYFYGKSSKVGPMAGWKPHESKEESEQILQMFIKEGDCWAICLKDSGKIIGSAGLHRDAKRDVKNVRMLGYVLAEEYWGQGLMPEACIEILRFAFEELKLDLVSVYHYSFNAQSRRVIEKLGFRHEGVLRHATKRFDGAVLDEVCYSMTRDEFQQSQRTENLS</sequence>
<dbReference type="GO" id="GO:0008999">
    <property type="term" value="F:protein-N-terminal-alanine acetyltransferase activity"/>
    <property type="evidence" value="ECO:0007669"/>
    <property type="project" value="TreeGrafter"/>
</dbReference>
<proteinExistence type="inferred from homology"/>
<dbReference type="Gene3D" id="3.40.630.30">
    <property type="match status" value="1"/>
</dbReference>
<comment type="similarity">
    <text evidence="3">Belongs to the acetyltransferase family. RimJ subfamily.</text>
</comment>